<keyword evidence="4" id="KW-0410">Iron transport</keyword>
<dbReference type="GO" id="GO:0006826">
    <property type="term" value="P:iron ion transport"/>
    <property type="evidence" value="ECO:0007669"/>
    <property type="project" value="UniProtKB-KW"/>
</dbReference>
<evidence type="ECO:0000256" key="5">
    <source>
        <dbReference type="ARBA" id="ARBA00022692"/>
    </source>
</evidence>
<feature type="domain" description="TonB-dependent receptor plug" evidence="16">
    <location>
        <begin position="68"/>
        <end position="177"/>
    </location>
</feature>
<dbReference type="InterPro" id="IPR012910">
    <property type="entry name" value="Plug_dom"/>
</dbReference>
<dbReference type="PROSITE" id="PS52016">
    <property type="entry name" value="TONB_DEPENDENT_REC_3"/>
    <property type="match status" value="1"/>
</dbReference>
<evidence type="ECO:0000259" key="16">
    <source>
        <dbReference type="Pfam" id="PF07715"/>
    </source>
</evidence>
<dbReference type="Pfam" id="PF07715">
    <property type="entry name" value="Plug"/>
    <property type="match status" value="1"/>
</dbReference>
<evidence type="ECO:0000256" key="11">
    <source>
        <dbReference type="PROSITE-ProRule" id="PRU01360"/>
    </source>
</evidence>
<dbReference type="InterPro" id="IPR000531">
    <property type="entry name" value="Beta-barrel_TonB"/>
</dbReference>
<keyword evidence="14" id="KW-0732">Signal</keyword>
<evidence type="ECO:0000259" key="15">
    <source>
        <dbReference type="Pfam" id="PF00593"/>
    </source>
</evidence>
<comment type="similarity">
    <text evidence="11 12">Belongs to the TonB-dependent receptor family.</text>
</comment>
<evidence type="ECO:0000256" key="13">
    <source>
        <dbReference type="SAM" id="MobiDB-lite"/>
    </source>
</evidence>
<evidence type="ECO:0000256" key="8">
    <source>
        <dbReference type="ARBA" id="ARBA00023077"/>
    </source>
</evidence>
<keyword evidence="6" id="KW-0408">Iron</keyword>
<dbReference type="PANTHER" id="PTHR32552">
    <property type="entry name" value="FERRICHROME IRON RECEPTOR-RELATED"/>
    <property type="match status" value="1"/>
</dbReference>
<dbReference type="InterPro" id="IPR036942">
    <property type="entry name" value="Beta-barrel_TonB_sf"/>
</dbReference>
<evidence type="ECO:0000313" key="17">
    <source>
        <dbReference type="EMBL" id="VFJ59623.1"/>
    </source>
</evidence>
<evidence type="ECO:0000256" key="6">
    <source>
        <dbReference type="ARBA" id="ARBA00023004"/>
    </source>
</evidence>
<gene>
    <name evidence="17" type="ORF">BECKFW1821B_GA0114236_10493</name>
</gene>
<reference evidence="17" key="1">
    <citation type="submission" date="2019-02" db="EMBL/GenBank/DDBJ databases">
        <authorList>
            <person name="Gruber-Vodicka R. H."/>
            <person name="Seah K. B. B."/>
        </authorList>
    </citation>
    <scope>NUCLEOTIDE SEQUENCE</scope>
    <source>
        <strain evidence="17">BECK_BZ106</strain>
    </source>
</reference>
<dbReference type="SUPFAM" id="SSF56935">
    <property type="entry name" value="Porins"/>
    <property type="match status" value="1"/>
</dbReference>
<dbReference type="InterPro" id="IPR039426">
    <property type="entry name" value="TonB-dep_rcpt-like"/>
</dbReference>
<evidence type="ECO:0000256" key="14">
    <source>
        <dbReference type="SAM" id="SignalP"/>
    </source>
</evidence>
<evidence type="ECO:0000256" key="4">
    <source>
        <dbReference type="ARBA" id="ARBA00022496"/>
    </source>
</evidence>
<keyword evidence="17" id="KW-0675">Receptor</keyword>
<dbReference type="GO" id="GO:0009279">
    <property type="term" value="C:cell outer membrane"/>
    <property type="evidence" value="ECO:0007669"/>
    <property type="project" value="UniProtKB-SubCell"/>
</dbReference>
<keyword evidence="3 11" id="KW-1134">Transmembrane beta strand</keyword>
<keyword evidence="8 12" id="KW-0798">TonB box</keyword>
<dbReference type="PANTHER" id="PTHR32552:SF81">
    <property type="entry name" value="TONB-DEPENDENT OUTER MEMBRANE RECEPTOR"/>
    <property type="match status" value="1"/>
</dbReference>
<feature type="compositionally biased region" description="Polar residues" evidence="13">
    <location>
        <begin position="33"/>
        <end position="42"/>
    </location>
</feature>
<dbReference type="Pfam" id="PF00593">
    <property type="entry name" value="TonB_dep_Rec_b-barrel"/>
    <property type="match status" value="1"/>
</dbReference>
<evidence type="ECO:0000256" key="12">
    <source>
        <dbReference type="RuleBase" id="RU003357"/>
    </source>
</evidence>
<dbReference type="EMBL" id="CAADFD010000049">
    <property type="protein sequence ID" value="VFJ59623.1"/>
    <property type="molecule type" value="Genomic_DNA"/>
</dbReference>
<comment type="subcellular location">
    <subcellularLocation>
        <location evidence="1 11">Cell outer membrane</location>
        <topology evidence="1 11">Multi-pass membrane protein</topology>
    </subcellularLocation>
</comment>
<dbReference type="AlphaFoldDB" id="A0A450SZJ7"/>
<protein>
    <submittedName>
        <fullName evidence="17">Outer membrane receptor proteins, mostly Fe transport</fullName>
    </submittedName>
</protein>
<name>A0A450SZJ7_9GAMM</name>
<evidence type="ECO:0000256" key="1">
    <source>
        <dbReference type="ARBA" id="ARBA00004571"/>
    </source>
</evidence>
<evidence type="ECO:0000256" key="7">
    <source>
        <dbReference type="ARBA" id="ARBA00023065"/>
    </source>
</evidence>
<evidence type="ECO:0000256" key="3">
    <source>
        <dbReference type="ARBA" id="ARBA00022452"/>
    </source>
</evidence>
<evidence type="ECO:0000256" key="9">
    <source>
        <dbReference type="ARBA" id="ARBA00023136"/>
    </source>
</evidence>
<feature type="region of interest" description="Disordered" evidence="13">
    <location>
        <begin position="32"/>
        <end position="54"/>
    </location>
</feature>
<proteinExistence type="inferred from homology"/>
<accession>A0A450SZJ7</accession>
<evidence type="ECO:0000256" key="2">
    <source>
        <dbReference type="ARBA" id="ARBA00022448"/>
    </source>
</evidence>
<feature type="chain" id="PRO_5019236725" evidence="14">
    <location>
        <begin position="32"/>
        <end position="714"/>
    </location>
</feature>
<keyword evidence="2 11" id="KW-0813">Transport</keyword>
<keyword evidence="7" id="KW-0406">Ion transport</keyword>
<feature type="domain" description="TonB-dependent receptor-like beta-barrel" evidence="15">
    <location>
        <begin position="301"/>
        <end position="679"/>
    </location>
</feature>
<evidence type="ECO:0000256" key="10">
    <source>
        <dbReference type="ARBA" id="ARBA00023237"/>
    </source>
</evidence>
<keyword evidence="10 11" id="KW-0998">Cell outer membrane</keyword>
<keyword evidence="5 11" id="KW-0812">Transmembrane</keyword>
<keyword evidence="9 11" id="KW-0472">Membrane</keyword>
<dbReference type="Gene3D" id="2.40.170.20">
    <property type="entry name" value="TonB-dependent receptor, beta-barrel domain"/>
    <property type="match status" value="1"/>
</dbReference>
<sequence>MKRKNILFRNSLHLALLGPVLALGAPGMAIADNASSDTQQDENLPAGEPGDPIELDPIVAIGRMPPSTVVLGREVDTPSNRHLKNVLKGMPNILDNSGLGNDLPTMRGIEGDAGMGASQTGWTGAQPRVNTLVDGVARPFKFGSSISSQSGVWDVEAVEVAKGPQMTSTGRSSLSGAVHVSTRNPVHEREFALRAGGFTEWGTREGAAMVNLPLVEDQVALRFASEVSDGKPYVKFTNDVLSDEFNKERYEHYRGKLLLTPDALPDTEFLFTIENTRVHKPSPPSLVDPYAKDLVRNLESAWTGFAETDQKVYSAKLLQRLGEKADLEIRVSHLDNYLDYDPTSYLQANPSNPQWFDVETKTTSAEALLHFEELGFVDKGLVGVAYEYQDDWITRADYTLTNGEKDNYAVFGEIEAGFLGSWTAIAGGRFERDDRRRDNRAKRTDTFQKQEWSGNGFSPKLGIRYDGADNFVAGYTYSEGWRPGGLDFHMQGGQTTTFDEERLKNHEIWVRGNPLGRLSLNGSLFYYVFDDMQLRWDNLNRNPVCGWSATATCLVGNIPEAKGYGMELDGQFAINDAWRLSGGLGLLDTEVTDAGSDVPVYQGHELSQSPSLTWNTGLGWVSPRGFDAEISARYVGSFRKSYHVPNDDAPSYTLVDFSAGYETKLDGTNVRIDAWVENLMDKRYILPMAYSSKGGGKGIPGRPRTFGVAVTARF</sequence>
<feature type="signal peptide" evidence="14">
    <location>
        <begin position="1"/>
        <end position="31"/>
    </location>
</feature>
<organism evidence="17">
    <name type="scientific">Candidatus Kentrum sp. FW</name>
    <dbReference type="NCBI Taxonomy" id="2126338"/>
    <lineage>
        <taxon>Bacteria</taxon>
        <taxon>Pseudomonadati</taxon>
        <taxon>Pseudomonadota</taxon>
        <taxon>Gammaproteobacteria</taxon>
        <taxon>Candidatus Kentrum</taxon>
    </lineage>
</organism>